<feature type="region of interest" description="Disordered" evidence="1">
    <location>
        <begin position="114"/>
        <end position="138"/>
    </location>
</feature>
<gene>
    <name evidence="2" type="ORF">ACFQ3C_08105</name>
</gene>
<dbReference type="EMBL" id="JBHTKR010000003">
    <property type="protein sequence ID" value="MFD1194631.1"/>
    <property type="molecule type" value="Genomic_DNA"/>
</dbReference>
<reference evidence="3" key="1">
    <citation type="journal article" date="2019" name="Int. J. Syst. Evol. Microbiol.">
        <title>The Global Catalogue of Microorganisms (GCM) 10K type strain sequencing project: providing services to taxonomists for standard genome sequencing and annotation.</title>
        <authorList>
            <consortium name="The Broad Institute Genomics Platform"/>
            <consortium name="The Broad Institute Genome Sequencing Center for Infectious Disease"/>
            <person name="Wu L."/>
            <person name="Ma J."/>
        </authorList>
    </citation>
    <scope>NUCLEOTIDE SEQUENCE [LARGE SCALE GENOMIC DNA]</scope>
    <source>
        <strain evidence="3">CCUG 55328</strain>
    </source>
</reference>
<dbReference type="Proteomes" id="UP001597151">
    <property type="component" value="Unassembled WGS sequence"/>
</dbReference>
<dbReference type="InterPro" id="IPR014347">
    <property type="entry name" value="Tautomerase/MIF_sf"/>
</dbReference>
<organism evidence="2 3">
    <name type="scientific">Seohaeicola saemankumensis</name>
    <dbReference type="NCBI Taxonomy" id="481181"/>
    <lineage>
        <taxon>Bacteria</taxon>
        <taxon>Pseudomonadati</taxon>
        <taxon>Pseudomonadota</taxon>
        <taxon>Alphaproteobacteria</taxon>
        <taxon>Rhodobacterales</taxon>
        <taxon>Roseobacteraceae</taxon>
        <taxon>Seohaeicola</taxon>
    </lineage>
</organism>
<comment type="caution">
    <text evidence="2">The sequence shown here is derived from an EMBL/GenBank/DDBJ whole genome shotgun (WGS) entry which is preliminary data.</text>
</comment>
<dbReference type="PANTHER" id="PTHR37950">
    <property type="entry name" value="4-HYDROXYPHENYLACETATE CATABOLISM PROTEIN"/>
    <property type="match status" value="1"/>
</dbReference>
<dbReference type="Gene3D" id="3.30.429.10">
    <property type="entry name" value="Macrophage Migration Inhibitory Factor"/>
    <property type="match status" value="1"/>
</dbReference>
<dbReference type="RefSeq" id="WP_380790358.1">
    <property type="nucleotide sequence ID" value="NZ_JBHTKR010000003.1"/>
</dbReference>
<dbReference type="SUPFAM" id="SSF55331">
    <property type="entry name" value="Tautomerase/MIF"/>
    <property type="match status" value="1"/>
</dbReference>
<dbReference type="CDD" id="cd00580">
    <property type="entry name" value="CHMI"/>
    <property type="match status" value="1"/>
</dbReference>
<keyword evidence="2" id="KW-0413">Isomerase</keyword>
<dbReference type="InterPro" id="IPR004220">
    <property type="entry name" value="5-COMe_2-OHmuconate_Isoase"/>
</dbReference>
<name>A0ABW3TCQ5_9RHOB</name>
<proteinExistence type="predicted"/>
<dbReference type="Pfam" id="PF02962">
    <property type="entry name" value="CHMI"/>
    <property type="match status" value="1"/>
</dbReference>
<dbReference type="PANTHER" id="PTHR37950:SF1">
    <property type="entry name" value="4-HYDROXYPHENYLACETATE CATABOLISM PROTEIN"/>
    <property type="match status" value="1"/>
</dbReference>
<dbReference type="GO" id="GO:0016853">
    <property type="term" value="F:isomerase activity"/>
    <property type="evidence" value="ECO:0007669"/>
    <property type="project" value="UniProtKB-KW"/>
</dbReference>
<accession>A0ABW3TCQ5</accession>
<evidence type="ECO:0000256" key="1">
    <source>
        <dbReference type="SAM" id="MobiDB-lite"/>
    </source>
</evidence>
<evidence type="ECO:0000313" key="2">
    <source>
        <dbReference type="EMBL" id="MFD1194631.1"/>
    </source>
</evidence>
<keyword evidence="3" id="KW-1185">Reference proteome</keyword>
<sequence>MPHITIDYSPNLEPEVDIAALCDTLRRSAIETGEFPAAGVRVRAFAASHVSIADGNPDHGYIDIGVRLRGGRDLATRERATAHIFSAAEGFLAHVMAQRSLALSFEMRDIDPALSPKAGTTRDHMPADPTTASETPKG</sequence>
<protein>
    <submittedName>
        <fullName evidence="2">5-carboxymethyl-2-hydroxymuconate isomerase</fullName>
    </submittedName>
</protein>
<evidence type="ECO:0000313" key="3">
    <source>
        <dbReference type="Proteomes" id="UP001597151"/>
    </source>
</evidence>